<dbReference type="Pfam" id="PF03976">
    <property type="entry name" value="PPK2"/>
    <property type="match status" value="1"/>
</dbReference>
<dbReference type="PANTHER" id="PTHR34383:SF3">
    <property type="entry name" value="POLYPHOSPHATE:AMP PHOSPHOTRANSFERASE"/>
    <property type="match status" value="1"/>
</dbReference>
<comment type="similarity">
    <text evidence="1">Belongs to the polyphosphate kinase 2 (PPK2) family. Class I subfamily.</text>
</comment>
<evidence type="ECO:0000313" key="6">
    <source>
        <dbReference type="Proteomes" id="UP000198756"/>
    </source>
</evidence>
<evidence type="ECO:0000256" key="2">
    <source>
        <dbReference type="ARBA" id="ARBA00022679"/>
    </source>
</evidence>
<dbReference type="InterPro" id="IPR016898">
    <property type="entry name" value="Polyphosphate_phosphotransfera"/>
</dbReference>
<keyword evidence="6" id="KW-1185">Reference proteome</keyword>
<dbReference type="STRING" id="279824.SAMN03080617_03537"/>
<dbReference type="Proteomes" id="UP000198756">
    <property type="component" value="Unassembled WGS sequence"/>
</dbReference>
<feature type="domain" description="Polyphosphate kinase-2-related" evidence="4">
    <location>
        <begin position="61"/>
        <end position="291"/>
    </location>
</feature>
<dbReference type="GO" id="GO:0008976">
    <property type="term" value="F:polyphosphate kinase activity"/>
    <property type="evidence" value="ECO:0007669"/>
    <property type="project" value="InterPro"/>
</dbReference>
<evidence type="ECO:0000256" key="3">
    <source>
        <dbReference type="ARBA" id="ARBA00022777"/>
    </source>
</evidence>
<dbReference type="InterPro" id="IPR022300">
    <property type="entry name" value="PPK2-rel_1"/>
</dbReference>
<dbReference type="InterPro" id="IPR027417">
    <property type="entry name" value="P-loop_NTPase"/>
</dbReference>
<organism evidence="5 6">
    <name type="scientific">Algoriphagus alkaliphilus</name>
    <dbReference type="NCBI Taxonomy" id="279824"/>
    <lineage>
        <taxon>Bacteria</taxon>
        <taxon>Pseudomonadati</taxon>
        <taxon>Bacteroidota</taxon>
        <taxon>Cytophagia</taxon>
        <taxon>Cytophagales</taxon>
        <taxon>Cyclobacteriaceae</taxon>
        <taxon>Algoriphagus</taxon>
    </lineage>
</organism>
<dbReference type="PANTHER" id="PTHR34383">
    <property type="entry name" value="POLYPHOSPHATE:AMP PHOSPHOTRANSFERASE-RELATED"/>
    <property type="match status" value="1"/>
</dbReference>
<keyword evidence="3" id="KW-0418">Kinase</keyword>
<sequence>MINSGEEQIKNLKNLSKKELVIRAKKFAKKYYVGDGKKFRLKDYSTQPKMTLGPEDKPLVKEALEQGIQALATLQDILYTQDNYSLLVIFQAMDAAGKDGGIKHVMSGINPQGCQVSSFKAPSAEELDHDFLWRCFKRLPERGRIGIFNRSYYEEVLIVKVHEAILKNQKLPPKLINKNIWKQRYEDIRNFEKYLCRNGTVVIKIFLHVSKDEQKQRFIDRIDDPSKNWKFSTGDVKERAYWGQYQEAYEEMIKNTSTKDSPWYVIPADNKSYARIGIAAAIISALERMDLEYPQISAEKIAELQEVKKVLLEMK</sequence>
<dbReference type="GO" id="GO:0006797">
    <property type="term" value="P:polyphosphate metabolic process"/>
    <property type="evidence" value="ECO:0007669"/>
    <property type="project" value="InterPro"/>
</dbReference>
<keyword evidence="2 5" id="KW-0808">Transferase</keyword>
<proteinExistence type="inferred from homology"/>
<evidence type="ECO:0000259" key="4">
    <source>
        <dbReference type="Pfam" id="PF03976"/>
    </source>
</evidence>
<protein>
    <submittedName>
        <fullName evidence="5">Polyphosphate:nucleotide phosphotransferase, PPK2 family</fullName>
    </submittedName>
</protein>
<dbReference type="PIRSF" id="PIRSF028756">
    <property type="entry name" value="PPK2_prd"/>
    <property type="match status" value="1"/>
</dbReference>
<dbReference type="AlphaFoldDB" id="A0A1G5ZBB5"/>
<dbReference type="RefSeq" id="WP_092732910.1">
    <property type="nucleotide sequence ID" value="NZ_FMXE01000031.1"/>
</dbReference>
<name>A0A1G5ZBB5_9BACT</name>
<gene>
    <name evidence="5" type="ORF">SAMN03080617_03537</name>
</gene>
<dbReference type="OrthoDB" id="9775224at2"/>
<accession>A0A1G5ZBB5</accession>
<evidence type="ECO:0000313" key="5">
    <source>
        <dbReference type="EMBL" id="SDA92249.1"/>
    </source>
</evidence>
<dbReference type="SUPFAM" id="SSF52540">
    <property type="entry name" value="P-loop containing nucleoside triphosphate hydrolases"/>
    <property type="match status" value="1"/>
</dbReference>
<reference evidence="6" key="1">
    <citation type="submission" date="2016-10" db="EMBL/GenBank/DDBJ databases">
        <authorList>
            <person name="Varghese N."/>
            <person name="Submissions S."/>
        </authorList>
    </citation>
    <scope>NUCLEOTIDE SEQUENCE [LARGE SCALE GENOMIC DNA]</scope>
    <source>
        <strain evidence="6">DSM 22703</strain>
    </source>
</reference>
<dbReference type="InterPro" id="IPR022488">
    <property type="entry name" value="PPK2-related"/>
</dbReference>
<dbReference type="NCBIfam" id="TIGR03709">
    <property type="entry name" value="PPK2_rel_1"/>
    <property type="match status" value="1"/>
</dbReference>
<dbReference type="Gene3D" id="3.40.50.300">
    <property type="entry name" value="P-loop containing nucleotide triphosphate hydrolases"/>
    <property type="match status" value="1"/>
</dbReference>
<evidence type="ECO:0000256" key="1">
    <source>
        <dbReference type="ARBA" id="ARBA00009924"/>
    </source>
</evidence>
<dbReference type="EMBL" id="FMXE01000031">
    <property type="protein sequence ID" value="SDA92249.1"/>
    <property type="molecule type" value="Genomic_DNA"/>
</dbReference>